<dbReference type="GO" id="GO:0003743">
    <property type="term" value="F:translation initiation factor activity"/>
    <property type="evidence" value="ECO:0007669"/>
    <property type="project" value="TreeGrafter"/>
</dbReference>
<name>A0A7J7FTL7_CAMSI</name>
<dbReference type="GO" id="GO:0005851">
    <property type="term" value="C:eukaryotic translation initiation factor 2B complex"/>
    <property type="evidence" value="ECO:0007669"/>
    <property type="project" value="TreeGrafter"/>
</dbReference>
<feature type="compositionally biased region" description="Polar residues" evidence="2">
    <location>
        <begin position="36"/>
        <end position="54"/>
    </location>
</feature>
<evidence type="ECO:0000256" key="1">
    <source>
        <dbReference type="ARBA" id="ARBA00007251"/>
    </source>
</evidence>
<dbReference type="GO" id="GO:0005085">
    <property type="term" value="F:guanyl-nucleotide exchange factor activity"/>
    <property type="evidence" value="ECO:0007669"/>
    <property type="project" value="TreeGrafter"/>
</dbReference>
<dbReference type="InterPro" id="IPR042528">
    <property type="entry name" value="elF-2B_alpha_N"/>
</dbReference>
<dbReference type="EMBL" id="JACBKZ010000014">
    <property type="protein sequence ID" value="KAF5931672.1"/>
    <property type="molecule type" value="Genomic_DNA"/>
</dbReference>
<sequence length="160" mass="17679">MWYRSASFILDKRLQHDAVPPPPPTPHETRLLSPPLDSSTMAETLQNPNPNPNNISAYYQNRAAHHGVVTSDWLAQAQAAVGRFPDEVPTENASSDSGKTFSVIDEFDNWRKQPDLAEAVAAIRALASVIRSSEATTMMELEIELKKASDSLKVCDLICF</sequence>
<dbReference type="Gene3D" id="1.20.120.1070">
    <property type="entry name" value="Translation initiation factor eIF-2B, N-terminal domain"/>
    <property type="match status" value="1"/>
</dbReference>
<dbReference type="InterPro" id="IPR051501">
    <property type="entry name" value="eIF2B_alpha/beta/delta"/>
</dbReference>
<evidence type="ECO:0000313" key="3">
    <source>
        <dbReference type="EMBL" id="KAF5931672.1"/>
    </source>
</evidence>
<proteinExistence type="inferred from homology"/>
<protein>
    <submittedName>
        <fullName evidence="3">Uncharacterized protein</fullName>
    </submittedName>
</protein>
<reference evidence="3 4" key="2">
    <citation type="submission" date="2020-07" db="EMBL/GenBank/DDBJ databases">
        <title>Genome assembly of wild tea tree DASZ reveals pedigree and selection history of tea varieties.</title>
        <authorList>
            <person name="Zhang W."/>
        </authorList>
    </citation>
    <scope>NUCLEOTIDE SEQUENCE [LARGE SCALE GENOMIC DNA]</scope>
    <source>
        <strain evidence="4">cv. G240</strain>
        <tissue evidence="3">Leaf</tissue>
    </source>
</reference>
<organism evidence="3 4">
    <name type="scientific">Camellia sinensis</name>
    <name type="common">Tea plant</name>
    <name type="synonym">Thea sinensis</name>
    <dbReference type="NCBI Taxonomy" id="4442"/>
    <lineage>
        <taxon>Eukaryota</taxon>
        <taxon>Viridiplantae</taxon>
        <taxon>Streptophyta</taxon>
        <taxon>Embryophyta</taxon>
        <taxon>Tracheophyta</taxon>
        <taxon>Spermatophyta</taxon>
        <taxon>Magnoliopsida</taxon>
        <taxon>eudicotyledons</taxon>
        <taxon>Gunneridae</taxon>
        <taxon>Pentapetalae</taxon>
        <taxon>asterids</taxon>
        <taxon>Ericales</taxon>
        <taxon>Theaceae</taxon>
        <taxon>Camellia</taxon>
    </lineage>
</organism>
<evidence type="ECO:0000256" key="2">
    <source>
        <dbReference type="SAM" id="MobiDB-lite"/>
    </source>
</evidence>
<reference evidence="4" key="1">
    <citation type="journal article" date="2020" name="Nat. Commun.">
        <title>Genome assembly of wild tea tree DASZ reveals pedigree and selection history of tea varieties.</title>
        <authorList>
            <person name="Zhang W."/>
            <person name="Zhang Y."/>
            <person name="Qiu H."/>
            <person name="Guo Y."/>
            <person name="Wan H."/>
            <person name="Zhang X."/>
            <person name="Scossa F."/>
            <person name="Alseekh S."/>
            <person name="Zhang Q."/>
            <person name="Wang P."/>
            <person name="Xu L."/>
            <person name="Schmidt M.H."/>
            <person name="Jia X."/>
            <person name="Li D."/>
            <person name="Zhu A."/>
            <person name="Guo F."/>
            <person name="Chen W."/>
            <person name="Ni D."/>
            <person name="Usadel B."/>
            <person name="Fernie A.R."/>
            <person name="Wen W."/>
        </authorList>
    </citation>
    <scope>NUCLEOTIDE SEQUENCE [LARGE SCALE GENOMIC DNA]</scope>
    <source>
        <strain evidence="4">cv. G240</strain>
    </source>
</reference>
<evidence type="ECO:0000313" key="4">
    <source>
        <dbReference type="Proteomes" id="UP000593564"/>
    </source>
</evidence>
<accession>A0A7J7FTL7</accession>
<dbReference type="AlphaFoldDB" id="A0A7J7FTL7"/>
<dbReference type="Proteomes" id="UP000593564">
    <property type="component" value="Unassembled WGS sequence"/>
</dbReference>
<feature type="region of interest" description="Disordered" evidence="2">
    <location>
        <begin position="14"/>
        <end position="54"/>
    </location>
</feature>
<gene>
    <name evidence="3" type="ORF">HYC85_027843</name>
</gene>
<comment type="similarity">
    <text evidence="1">Belongs to the eIF-2B alpha/beta/delta subunits family.</text>
</comment>
<keyword evidence="4" id="KW-1185">Reference proteome</keyword>
<comment type="caution">
    <text evidence="3">The sequence shown here is derived from an EMBL/GenBank/DDBJ whole genome shotgun (WGS) entry which is preliminary data.</text>
</comment>
<dbReference type="PANTHER" id="PTHR45860:SF1">
    <property type="entry name" value="TRANSLATION INITIATION FACTOR EIF-2B SUBUNIT ALPHA"/>
    <property type="match status" value="1"/>
</dbReference>
<dbReference type="PANTHER" id="PTHR45860">
    <property type="entry name" value="TRANSLATION INITIATION FACTOR EIF-2B SUBUNIT ALPHA"/>
    <property type="match status" value="1"/>
</dbReference>